<dbReference type="EMBL" id="CAJNJA010064808">
    <property type="protein sequence ID" value="CAE7884203.1"/>
    <property type="molecule type" value="Genomic_DNA"/>
</dbReference>
<protein>
    <submittedName>
        <fullName evidence="1">Uncharacterized protein</fullName>
    </submittedName>
</protein>
<gene>
    <name evidence="1" type="ORF">SNEC2469_LOCUS29143</name>
</gene>
<keyword evidence="2" id="KW-1185">Reference proteome</keyword>
<proteinExistence type="predicted"/>
<name>A0A813AZ36_9DINO</name>
<accession>A0A813AZ36</accession>
<evidence type="ECO:0000313" key="1">
    <source>
        <dbReference type="EMBL" id="CAE7884203.1"/>
    </source>
</evidence>
<sequence>MAVLDSDATTLSFKTYKKMTYKEFLVALSYHWPAAVQLGTVIDFVHLPWKKLAVVNFTSPTACQSCFQILAEAKGRSNMLISDFKQAEHQGLSQNLALFLTKAMMLNSFDSQSKPHVFSNGTEIPLSMACAKFLPPEMASVKISATVCMLESLQQDHRQDTLYKQLGRSGFIVK</sequence>
<dbReference type="OrthoDB" id="447033at2759"/>
<reference evidence="1" key="1">
    <citation type="submission" date="2021-02" db="EMBL/GenBank/DDBJ databases">
        <authorList>
            <person name="Dougan E. K."/>
            <person name="Rhodes N."/>
            <person name="Thang M."/>
            <person name="Chan C."/>
        </authorList>
    </citation>
    <scope>NUCLEOTIDE SEQUENCE</scope>
</reference>
<dbReference type="Proteomes" id="UP000601435">
    <property type="component" value="Unassembled WGS sequence"/>
</dbReference>
<evidence type="ECO:0000313" key="2">
    <source>
        <dbReference type="Proteomes" id="UP000601435"/>
    </source>
</evidence>
<organism evidence="1 2">
    <name type="scientific">Symbiodinium necroappetens</name>
    <dbReference type="NCBI Taxonomy" id="1628268"/>
    <lineage>
        <taxon>Eukaryota</taxon>
        <taxon>Sar</taxon>
        <taxon>Alveolata</taxon>
        <taxon>Dinophyceae</taxon>
        <taxon>Suessiales</taxon>
        <taxon>Symbiodiniaceae</taxon>
        <taxon>Symbiodinium</taxon>
    </lineage>
</organism>
<comment type="caution">
    <text evidence="1">The sequence shown here is derived from an EMBL/GenBank/DDBJ whole genome shotgun (WGS) entry which is preliminary data.</text>
</comment>
<dbReference type="AlphaFoldDB" id="A0A813AZ36"/>